<dbReference type="Proteomes" id="UP000053232">
    <property type="component" value="Unassembled WGS sequence"/>
</dbReference>
<organism evidence="2 3">
    <name type="scientific">Oxytricha trifallax</name>
    <dbReference type="NCBI Taxonomy" id="1172189"/>
    <lineage>
        <taxon>Eukaryota</taxon>
        <taxon>Sar</taxon>
        <taxon>Alveolata</taxon>
        <taxon>Ciliophora</taxon>
        <taxon>Intramacronucleata</taxon>
        <taxon>Spirotrichea</taxon>
        <taxon>Stichotrichia</taxon>
        <taxon>Sporadotrichida</taxon>
        <taxon>Oxytrichidae</taxon>
        <taxon>Oxytrichinae</taxon>
        <taxon>Oxytricha</taxon>
    </lineage>
</organism>
<accession>A0A073HYE2</accession>
<proteinExistence type="predicted"/>
<dbReference type="AlphaFoldDB" id="A0A073HYE2"/>
<comment type="caution">
    <text evidence="2">The sequence shown here is derived from an EMBL/GenBank/DDBJ whole genome shotgun (WGS) entry which is preliminary data.</text>
</comment>
<sequence>MFSYIFGLGNSRQLEFYQSARLAEGWKMNERFAESQRTKKRKQIISNKRQGIKKTVEIRLCLQNVRGLNSKLKQDQLMNVIDGENPFCIALDETKFQSLIGINNQKYSSNLTIQKWRSIGVKQWEILNENNKNSKAIRSLELIERVRIPTSHHDSIHTPILERRTKGTKKQNDIHDKISDKEVPETENNSDEKLLLQHQKSREKVKQRSTERIYS</sequence>
<keyword evidence="3" id="KW-1185">Reference proteome</keyword>
<name>A0A073HYE2_9SPIT</name>
<evidence type="ECO:0000256" key="1">
    <source>
        <dbReference type="SAM" id="MobiDB-lite"/>
    </source>
</evidence>
<dbReference type="InterPro" id="IPR036691">
    <property type="entry name" value="Endo/exonu/phosph_ase_sf"/>
</dbReference>
<reference evidence="3" key="1">
    <citation type="journal article" date="2014" name="Cell">
        <title>The Architecture of a Scrambled Genome Reveals Massive Levels of Genomic Rearrangement during Development.</title>
        <authorList>
            <person name="Chen X."/>
            <person name="Bracht J.R."/>
            <person name="Goldman A.D."/>
            <person name="Dolzhenko E."/>
            <person name="Clay D.M."/>
            <person name="Swart E.C."/>
            <person name="Perlman D.H."/>
            <person name="Doak T.G."/>
            <person name="Stuart A."/>
            <person name="Amemiya C.T."/>
            <person name="Sebra R.P."/>
            <person name="Landweber L.F."/>
        </authorList>
    </citation>
    <scope>NUCLEOTIDE SEQUENCE [LARGE SCALE GENOMIC DNA]</scope>
    <source>
        <strain evidence="3">JRB310</strain>
    </source>
</reference>
<dbReference type="EMBL" id="ARYC01001263">
    <property type="protein sequence ID" value="KEJ83003.1"/>
    <property type="molecule type" value="Genomic_DNA"/>
</dbReference>
<evidence type="ECO:0000313" key="3">
    <source>
        <dbReference type="Proteomes" id="UP000053232"/>
    </source>
</evidence>
<feature type="region of interest" description="Disordered" evidence="1">
    <location>
        <begin position="154"/>
        <end position="215"/>
    </location>
</feature>
<protein>
    <submittedName>
        <fullName evidence="2">Uncharacterized protein</fullName>
    </submittedName>
</protein>
<gene>
    <name evidence="2" type="ORF">OXYTRIMIC_315</name>
</gene>
<evidence type="ECO:0000313" key="2">
    <source>
        <dbReference type="EMBL" id="KEJ83003.1"/>
    </source>
</evidence>
<dbReference type="Gene3D" id="3.60.10.10">
    <property type="entry name" value="Endonuclease/exonuclease/phosphatase"/>
    <property type="match status" value="1"/>
</dbReference>